<accession>A0AAD8EBF6</accession>
<sequence length="916" mass="102559">VVNKQKDLEAGISAVCSEGFLLVQIENDSWKMKSNLNIIAEQQFGNIKYVLYRKTQPQNGHTSKIIHLNGSMSTWLRQIKKVEVCHRLYAVVHLQALGVEIIFNYMQNITNELGLEHVRYVFILDENVPNFSLNENFCKKDLVLNVFSNGEWGNICLLPLVMDHKSENELLEFHSSLENIKTSFLGLNQQFMLNKENGLSSKVNHVELAPVDFSGHLKSGSRIMGIANLDRKTNKLAFDQYYMWEVPDSWSLQQAATVPVPYAIAYNALIMKAELKRGESVLVHAGWNIIGQAAITLALDYDCTVYTTVMNNEQMTFITQRFPQILDHHIYNYEGTAFEEGILIETGGKGVKVILNCLTGSGLQASARCLGSYGRFVQLLQSDINQTETIGMYMFLRNTELSGVSFKSLSNLSPELKKILHSGIKNLIHNNVIKPGCSSVFSKRQIQQAVSTSADFTRSTKVLLSTTENDEKSSLSQVFISDSHGFYLALGSELEQCVDVAKWLALRGVKHVVILSKSDDVPKHLKQKIKLLKSYHNTKVTVVKVIVANLKSDILKLMEEVSTLCKGPLEGIFILPLESADQENGLTSSIVARLDVASKEFSSLKHFVCLLLKNSWSICEKRHKEGFPALSVYWTKQSHENFNLLYSMRLLDSLLILSKYDPVIVIDEENHSCYKPVSTLLPISLNAVARFGEDLNSNSSWLVEMVSLSPGSKIIQGVPPVFLIPGLQGPPTEILEPLARKLMYPIFCVRIVEPKNTVKETAAVLVKHIKAKQNINIYNLVGISWGGAITLEIARLLEAEGQKTRILLINGAPDTLQVSAQRLNEDGNFNLNLISTVLQTEETNEFTDWSVLLEKVLKNLSFSLKSQVSHALTFVRSCMTMLLEYKPAGQLIQGEVSLVRTILENEDMDSDVGLQK</sequence>
<feature type="non-terminal residue" evidence="3">
    <location>
        <position position="916"/>
    </location>
</feature>
<dbReference type="InterPro" id="IPR050091">
    <property type="entry name" value="PKS_NRPS_Biosynth_Enz"/>
</dbReference>
<dbReference type="EMBL" id="JASPKZ010007432">
    <property type="protein sequence ID" value="KAJ9584290.1"/>
    <property type="molecule type" value="Genomic_DNA"/>
</dbReference>
<dbReference type="Pfam" id="PF13602">
    <property type="entry name" value="ADH_zinc_N_2"/>
    <property type="match status" value="1"/>
</dbReference>
<protein>
    <recommendedName>
        <fullName evidence="1">oleoyl-[acyl-carrier-protein] hydrolase</fullName>
        <ecNumber evidence="1">3.1.2.14</ecNumber>
    </recommendedName>
</protein>
<dbReference type="InterPro" id="IPR020843">
    <property type="entry name" value="ER"/>
</dbReference>
<gene>
    <name evidence="3" type="ORF">L9F63_021359</name>
</gene>
<dbReference type="Gene3D" id="3.90.180.10">
    <property type="entry name" value="Medium-chain alcohol dehydrogenases, catalytic domain"/>
    <property type="match status" value="1"/>
</dbReference>
<dbReference type="CDD" id="cd05195">
    <property type="entry name" value="enoyl_red"/>
    <property type="match status" value="1"/>
</dbReference>
<dbReference type="Proteomes" id="UP001233999">
    <property type="component" value="Unassembled WGS sequence"/>
</dbReference>
<dbReference type="InterPro" id="IPR001031">
    <property type="entry name" value="Thioesterase"/>
</dbReference>
<dbReference type="SUPFAM" id="SSF53474">
    <property type="entry name" value="alpha/beta-Hydrolases"/>
    <property type="match status" value="1"/>
</dbReference>
<proteinExistence type="predicted"/>
<evidence type="ECO:0000256" key="1">
    <source>
        <dbReference type="ARBA" id="ARBA00012480"/>
    </source>
</evidence>
<feature type="domain" description="Enoyl reductase (ER)" evidence="2">
    <location>
        <begin position="186"/>
        <end position="464"/>
    </location>
</feature>
<reference evidence="3" key="2">
    <citation type="submission" date="2023-05" db="EMBL/GenBank/DDBJ databases">
        <authorList>
            <person name="Fouks B."/>
        </authorList>
    </citation>
    <scope>NUCLEOTIDE SEQUENCE</scope>
    <source>
        <strain evidence="3">Stay&amp;Tobe</strain>
        <tissue evidence="3">Testes</tissue>
    </source>
</reference>
<evidence type="ECO:0000259" key="2">
    <source>
        <dbReference type="SMART" id="SM00829"/>
    </source>
</evidence>
<dbReference type="PANTHER" id="PTHR43775">
    <property type="entry name" value="FATTY ACID SYNTHASE"/>
    <property type="match status" value="1"/>
</dbReference>
<reference evidence="3" key="1">
    <citation type="journal article" date="2023" name="IScience">
        <title>Live-bearing cockroach genome reveals convergent evolutionary mechanisms linked to viviparity in insects and beyond.</title>
        <authorList>
            <person name="Fouks B."/>
            <person name="Harrison M.C."/>
            <person name="Mikhailova A.A."/>
            <person name="Marchal E."/>
            <person name="English S."/>
            <person name="Carruthers M."/>
            <person name="Jennings E.C."/>
            <person name="Chiamaka E.L."/>
            <person name="Frigard R.A."/>
            <person name="Pippel M."/>
            <person name="Attardo G.M."/>
            <person name="Benoit J.B."/>
            <person name="Bornberg-Bauer E."/>
            <person name="Tobe S.S."/>
        </authorList>
    </citation>
    <scope>NUCLEOTIDE SEQUENCE</scope>
    <source>
        <strain evidence="3">Stay&amp;Tobe</strain>
    </source>
</reference>
<dbReference type="PANTHER" id="PTHR43775:SF23">
    <property type="entry name" value="FATTY ACID SYNTHASE 3"/>
    <property type="match status" value="1"/>
</dbReference>
<dbReference type="Gene3D" id="3.40.50.720">
    <property type="entry name" value="NAD(P)-binding Rossmann-like Domain"/>
    <property type="match status" value="1"/>
</dbReference>
<dbReference type="InterPro" id="IPR029058">
    <property type="entry name" value="AB_hydrolase_fold"/>
</dbReference>
<dbReference type="Gene3D" id="3.40.50.1820">
    <property type="entry name" value="alpha/beta hydrolase"/>
    <property type="match status" value="1"/>
</dbReference>
<dbReference type="GO" id="GO:0004312">
    <property type="term" value="F:fatty acid synthase activity"/>
    <property type="evidence" value="ECO:0007669"/>
    <property type="project" value="TreeGrafter"/>
</dbReference>
<dbReference type="SUPFAM" id="SSF51735">
    <property type="entry name" value="NAD(P)-binding Rossmann-fold domains"/>
    <property type="match status" value="1"/>
</dbReference>
<dbReference type="Pfam" id="PF00975">
    <property type="entry name" value="Thioesterase"/>
    <property type="match status" value="1"/>
</dbReference>
<keyword evidence="4" id="KW-1185">Reference proteome</keyword>
<dbReference type="GO" id="GO:0016297">
    <property type="term" value="F:fatty acyl-[ACP] hydrolase activity"/>
    <property type="evidence" value="ECO:0007669"/>
    <property type="project" value="UniProtKB-EC"/>
</dbReference>
<dbReference type="GO" id="GO:0006633">
    <property type="term" value="P:fatty acid biosynthetic process"/>
    <property type="evidence" value="ECO:0007669"/>
    <property type="project" value="TreeGrafter"/>
</dbReference>
<evidence type="ECO:0000313" key="3">
    <source>
        <dbReference type="EMBL" id="KAJ9584290.1"/>
    </source>
</evidence>
<comment type="caution">
    <text evidence="3">The sequence shown here is derived from an EMBL/GenBank/DDBJ whole genome shotgun (WGS) entry which is preliminary data.</text>
</comment>
<dbReference type="SMART" id="SM00829">
    <property type="entry name" value="PKS_ER"/>
    <property type="match status" value="1"/>
</dbReference>
<name>A0AAD8EBF6_DIPPU</name>
<organism evidence="3 4">
    <name type="scientific">Diploptera punctata</name>
    <name type="common">Pacific beetle cockroach</name>
    <dbReference type="NCBI Taxonomy" id="6984"/>
    <lineage>
        <taxon>Eukaryota</taxon>
        <taxon>Metazoa</taxon>
        <taxon>Ecdysozoa</taxon>
        <taxon>Arthropoda</taxon>
        <taxon>Hexapoda</taxon>
        <taxon>Insecta</taxon>
        <taxon>Pterygota</taxon>
        <taxon>Neoptera</taxon>
        <taxon>Polyneoptera</taxon>
        <taxon>Dictyoptera</taxon>
        <taxon>Blattodea</taxon>
        <taxon>Blaberoidea</taxon>
        <taxon>Blaberidae</taxon>
        <taxon>Diplopterinae</taxon>
        <taxon>Diploptera</taxon>
    </lineage>
</organism>
<dbReference type="InterPro" id="IPR036291">
    <property type="entry name" value="NAD(P)-bd_dom_sf"/>
</dbReference>
<feature type="non-terminal residue" evidence="3">
    <location>
        <position position="1"/>
    </location>
</feature>
<dbReference type="GO" id="GO:0016491">
    <property type="term" value="F:oxidoreductase activity"/>
    <property type="evidence" value="ECO:0007669"/>
    <property type="project" value="InterPro"/>
</dbReference>
<dbReference type="EC" id="3.1.2.14" evidence="1"/>
<dbReference type="AlphaFoldDB" id="A0AAD8EBF6"/>
<evidence type="ECO:0000313" key="4">
    <source>
        <dbReference type="Proteomes" id="UP001233999"/>
    </source>
</evidence>